<reference evidence="1 2" key="2">
    <citation type="journal article" date="2022" name="Mol. Ecol. Resour.">
        <title>The genomes of chicory, endive, great burdock and yacon provide insights into Asteraceae paleo-polyploidization history and plant inulin production.</title>
        <authorList>
            <person name="Fan W."/>
            <person name="Wang S."/>
            <person name="Wang H."/>
            <person name="Wang A."/>
            <person name="Jiang F."/>
            <person name="Liu H."/>
            <person name="Zhao H."/>
            <person name="Xu D."/>
            <person name="Zhang Y."/>
        </authorList>
    </citation>
    <scope>NUCLEOTIDE SEQUENCE [LARGE SCALE GENOMIC DNA]</scope>
    <source>
        <strain evidence="2">cv. Punajuju</strain>
        <tissue evidence="1">Leaves</tissue>
    </source>
</reference>
<accession>A0ACB9F4Y1</accession>
<proteinExistence type="predicted"/>
<reference evidence="2" key="1">
    <citation type="journal article" date="2022" name="Mol. Ecol. Resour.">
        <title>The genomes of chicory, endive, great burdock and yacon provide insights into Asteraceae palaeo-polyploidization history and plant inulin production.</title>
        <authorList>
            <person name="Fan W."/>
            <person name="Wang S."/>
            <person name="Wang H."/>
            <person name="Wang A."/>
            <person name="Jiang F."/>
            <person name="Liu H."/>
            <person name="Zhao H."/>
            <person name="Xu D."/>
            <person name="Zhang Y."/>
        </authorList>
    </citation>
    <scope>NUCLEOTIDE SEQUENCE [LARGE SCALE GENOMIC DNA]</scope>
    <source>
        <strain evidence="2">cv. Punajuju</strain>
    </source>
</reference>
<comment type="caution">
    <text evidence="1">The sequence shown here is derived from an EMBL/GenBank/DDBJ whole genome shotgun (WGS) entry which is preliminary data.</text>
</comment>
<keyword evidence="2" id="KW-1185">Reference proteome</keyword>
<sequence length="117" mass="12713">MRSSTRMEVNDTKSDMLHPTLNVLGSNFVYNDDVLPVPLTIHKSIITPKSSSQNRDVSGECNGTDSDACLNHQTIVYNDDDSSAPLTTGRSITSPKIISQDTIVTGESNDTESEELP</sequence>
<organism evidence="1 2">
    <name type="scientific">Cichorium intybus</name>
    <name type="common">Chicory</name>
    <dbReference type="NCBI Taxonomy" id="13427"/>
    <lineage>
        <taxon>Eukaryota</taxon>
        <taxon>Viridiplantae</taxon>
        <taxon>Streptophyta</taxon>
        <taxon>Embryophyta</taxon>
        <taxon>Tracheophyta</taxon>
        <taxon>Spermatophyta</taxon>
        <taxon>Magnoliopsida</taxon>
        <taxon>eudicotyledons</taxon>
        <taxon>Gunneridae</taxon>
        <taxon>Pentapetalae</taxon>
        <taxon>asterids</taxon>
        <taxon>campanulids</taxon>
        <taxon>Asterales</taxon>
        <taxon>Asteraceae</taxon>
        <taxon>Cichorioideae</taxon>
        <taxon>Cichorieae</taxon>
        <taxon>Cichoriinae</taxon>
        <taxon>Cichorium</taxon>
    </lineage>
</organism>
<gene>
    <name evidence="1" type="ORF">L2E82_15759</name>
</gene>
<evidence type="ECO:0000313" key="2">
    <source>
        <dbReference type="Proteomes" id="UP001055811"/>
    </source>
</evidence>
<dbReference type="Proteomes" id="UP001055811">
    <property type="component" value="Linkage Group LG03"/>
</dbReference>
<protein>
    <submittedName>
        <fullName evidence="1">Uncharacterized protein</fullName>
    </submittedName>
</protein>
<evidence type="ECO:0000313" key="1">
    <source>
        <dbReference type="EMBL" id="KAI3765717.1"/>
    </source>
</evidence>
<dbReference type="EMBL" id="CM042011">
    <property type="protein sequence ID" value="KAI3765717.1"/>
    <property type="molecule type" value="Genomic_DNA"/>
</dbReference>
<name>A0ACB9F4Y1_CICIN</name>